<evidence type="ECO:0000256" key="1">
    <source>
        <dbReference type="SAM" id="MobiDB-lite"/>
    </source>
</evidence>
<accession>A0A7D9HEN4</accession>
<evidence type="ECO:0000313" key="3">
    <source>
        <dbReference type="Proteomes" id="UP001152795"/>
    </source>
</evidence>
<protein>
    <submittedName>
        <fullName evidence="2">Uncharacterized protein</fullName>
    </submittedName>
</protein>
<evidence type="ECO:0000313" key="2">
    <source>
        <dbReference type="EMBL" id="CAB3980690.1"/>
    </source>
</evidence>
<dbReference type="EMBL" id="CACRXK020000314">
    <property type="protein sequence ID" value="CAB3980690.1"/>
    <property type="molecule type" value="Genomic_DNA"/>
</dbReference>
<sequence length="133" mass="14828">MTLSSKANDIESQEESMEESSDEATWSDRTSSSSRVAPKRRRSSTSVATDDDKSDIDQDGGSVEGEGVNKKLKVKENTDVKACSSFKSKKKAPKTQTAAMWQMVKGMEEISKRQEKKIDERLTTLLNMEMKQG</sequence>
<comment type="caution">
    <text evidence="2">The sequence shown here is derived from an EMBL/GenBank/DDBJ whole genome shotgun (WGS) entry which is preliminary data.</text>
</comment>
<feature type="compositionally biased region" description="Acidic residues" evidence="1">
    <location>
        <begin position="11"/>
        <end position="22"/>
    </location>
</feature>
<name>A0A7D9HEN4_PARCT</name>
<reference evidence="2" key="1">
    <citation type="submission" date="2020-04" db="EMBL/GenBank/DDBJ databases">
        <authorList>
            <person name="Alioto T."/>
            <person name="Alioto T."/>
            <person name="Gomez Garrido J."/>
        </authorList>
    </citation>
    <scope>NUCLEOTIDE SEQUENCE</scope>
    <source>
        <strain evidence="2">A484AB</strain>
    </source>
</reference>
<dbReference type="AlphaFoldDB" id="A0A7D9HEN4"/>
<gene>
    <name evidence="2" type="ORF">PACLA_8A001719</name>
</gene>
<dbReference type="Proteomes" id="UP001152795">
    <property type="component" value="Unassembled WGS sequence"/>
</dbReference>
<keyword evidence="3" id="KW-1185">Reference proteome</keyword>
<feature type="region of interest" description="Disordered" evidence="1">
    <location>
        <begin position="1"/>
        <end position="72"/>
    </location>
</feature>
<proteinExistence type="predicted"/>
<organism evidence="2 3">
    <name type="scientific">Paramuricea clavata</name>
    <name type="common">Red gorgonian</name>
    <name type="synonym">Violescent sea-whip</name>
    <dbReference type="NCBI Taxonomy" id="317549"/>
    <lineage>
        <taxon>Eukaryota</taxon>
        <taxon>Metazoa</taxon>
        <taxon>Cnidaria</taxon>
        <taxon>Anthozoa</taxon>
        <taxon>Octocorallia</taxon>
        <taxon>Malacalcyonacea</taxon>
        <taxon>Plexauridae</taxon>
        <taxon>Paramuricea</taxon>
    </lineage>
</organism>